<keyword evidence="7" id="KW-0418">Kinase</keyword>
<evidence type="ECO:0000259" key="9">
    <source>
        <dbReference type="PROSITE" id="PS50112"/>
    </source>
</evidence>
<dbReference type="SMART" id="SM00086">
    <property type="entry name" value="PAC"/>
    <property type="match status" value="1"/>
</dbReference>
<evidence type="ECO:0000313" key="10">
    <source>
        <dbReference type="EMBL" id="MDN3570416.1"/>
    </source>
</evidence>
<dbReference type="InterPro" id="IPR001610">
    <property type="entry name" value="PAC"/>
</dbReference>
<evidence type="ECO:0000313" key="11">
    <source>
        <dbReference type="Proteomes" id="UP001244297"/>
    </source>
</evidence>
<gene>
    <name evidence="10" type="ORF">QWZ18_07240</name>
</gene>
<evidence type="ECO:0000256" key="4">
    <source>
        <dbReference type="ARBA" id="ARBA00022553"/>
    </source>
</evidence>
<dbReference type="InterPro" id="IPR000014">
    <property type="entry name" value="PAS"/>
</dbReference>
<evidence type="ECO:0000256" key="2">
    <source>
        <dbReference type="ARBA" id="ARBA00012438"/>
    </source>
</evidence>
<name>A0ABT8ALG8_9HYPH</name>
<comment type="catalytic activity">
    <reaction evidence="1">
        <text>ATP + protein L-histidine = ADP + protein N-phospho-L-histidine.</text>
        <dbReference type="EC" id="2.7.13.3"/>
    </reaction>
</comment>
<dbReference type="SUPFAM" id="SSF55785">
    <property type="entry name" value="PYP-like sensor domain (PAS domain)"/>
    <property type="match status" value="1"/>
</dbReference>
<keyword evidence="11" id="KW-1185">Reference proteome</keyword>
<dbReference type="InterPro" id="IPR035965">
    <property type="entry name" value="PAS-like_dom_sf"/>
</dbReference>
<keyword evidence="5" id="KW-0808">Transferase</keyword>
<evidence type="ECO:0000256" key="5">
    <source>
        <dbReference type="ARBA" id="ARBA00022679"/>
    </source>
</evidence>
<reference evidence="11" key="1">
    <citation type="journal article" date="2019" name="Int. J. Syst. Evol. Microbiol.">
        <title>The Global Catalogue of Microorganisms (GCM) 10K type strain sequencing project: providing services to taxonomists for standard genome sequencing and annotation.</title>
        <authorList>
            <consortium name="The Broad Institute Genomics Platform"/>
            <consortium name="The Broad Institute Genome Sequencing Center for Infectious Disease"/>
            <person name="Wu L."/>
            <person name="Ma J."/>
        </authorList>
    </citation>
    <scope>NUCLEOTIDE SEQUENCE [LARGE SCALE GENOMIC DNA]</scope>
    <source>
        <strain evidence="11">CECT 7806</strain>
    </source>
</reference>
<keyword evidence="8" id="KW-0067">ATP-binding</keyword>
<dbReference type="Gene3D" id="3.30.450.20">
    <property type="entry name" value="PAS domain"/>
    <property type="match status" value="1"/>
</dbReference>
<comment type="caution">
    <text evidence="10">The sequence shown here is derived from an EMBL/GenBank/DDBJ whole genome shotgun (WGS) entry which is preliminary data.</text>
</comment>
<evidence type="ECO:0000256" key="3">
    <source>
        <dbReference type="ARBA" id="ARBA00021740"/>
    </source>
</evidence>
<protein>
    <recommendedName>
        <fullName evidence="3">Blue-light-activated histidine kinase</fullName>
        <ecNumber evidence="2">2.7.13.3</ecNumber>
    </recommendedName>
</protein>
<dbReference type="CDD" id="cd00130">
    <property type="entry name" value="PAS"/>
    <property type="match status" value="1"/>
</dbReference>
<dbReference type="InterPro" id="IPR036890">
    <property type="entry name" value="HATPase_C_sf"/>
</dbReference>
<dbReference type="PANTHER" id="PTHR41523">
    <property type="entry name" value="TWO-COMPONENT SYSTEM SENSOR PROTEIN"/>
    <property type="match status" value="1"/>
</dbReference>
<dbReference type="NCBIfam" id="TIGR00229">
    <property type="entry name" value="sensory_box"/>
    <property type="match status" value="1"/>
</dbReference>
<dbReference type="RefSeq" id="WP_238287667.1">
    <property type="nucleotide sequence ID" value="NZ_BPQS01000010.1"/>
</dbReference>
<keyword evidence="6" id="KW-0547">Nucleotide-binding</keyword>
<dbReference type="Pfam" id="PF07536">
    <property type="entry name" value="HWE_HK"/>
    <property type="match status" value="1"/>
</dbReference>
<dbReference type="PROSITE" id="PS50112">
    <property type="entry name" value="PAS"/>
    <property type="match status" value="1"/>
</dbReference>
<dbReference type="SMART" id="SM00911">
    <property type="entry name" value="HWE_HK"/>
    <property type="match status" value="1"/>
</dbReference>
<organism evidence="10 11">
    <name type="scientific">Methylobacterium longum</name>
    <dbReference type="NCBI Taxonomy" id="767694"/>
    <lineage>
        <taxon>Bacteria</taxon>
        <taxon>Pseudomonadati</taxon>
        <taxon>Pseudomonadota</taxon>
        <taxon>Alphaproteobacteria</taxon>
        <taxon>Hyphomicrobiales</taxon>
        <taxon>Methylobacteriaceae</taxon>
        <taxon>Methylobacterium</taxon>
    </lineage>
</organism>
<proteinExistence type="predicted"/>
<dbReference type="EC" id="2.7.13.3" evidence="2"/>
<dbReference type="Pfam" id="PF13426">
    <property type="entry name" value="PAS_9"/>
    <property type="match status" value="1"/>
</dbReference>
<dbReference type="Gene3D" id="3.30.565.10">
    <property type="entry name" value="Histidine kinase-like ATPase, C-terminal domain"/>
    <property type="match status" value="1"/>
</dbReference>
<feature type="domain" description="PAS" evidence="9">
    <location>
        <begin position="51"/>
        <end position="73"/>
    </location>
</feature>
<keyword evidence="4" id="KW-0597">Phosphoprotein</keyword>
<accession>A0ABT8ALG8</accession>
<evidence type="ECO:0000256" key="6">
    <source>
        <dbReference type="ARBA" id="ARBA00022741"/>
    </source>
</evidence>
<dbReference type="PANTHER" id="PTHR41523:SF8">
    <property type="entry name" value="ETHYLENE RESPONSE SENSOR PROTEIN"/>
    <property type="match status" value="1"/>
</dbReference>
<dbReference type="InterPro" id="IPR011102">
    <property type="entry name" value="Sig_transdc_His_kinase_HWE"/>
</dbReference>
<dbReference type="Proteomes" id="UP001244297">
    <property type="component" value="Unassembled WGS sequence"/>
</dbReference>
<evidence type="ECO:0000256" key="1">
    <source>
        <dbReference type="ARBA" id="ARBA00000085"/>
    </source>
</evidence>
<evidence type="ECO:0000256" key="7">
    <source>
        <dbReference type="ARBA" id="ARBA00022777"/>
    </source>
</evidence>
<dbReference type="EMBL" id="JAUFPT010000019">
    <property type="protein sequence ID" value="MDN3570416.1"/>
    <property type="molecule type" value="Genomic_DNA"/>
</dbReference>
<evidence type="ECO:0000256" key="8">
    <source>
        <dbReference type="ARBA" id="ARBA00022840"/>
    </source>
</evidence>
<sequence>MISSAADMPQHKAPASAGRPRLAVFLRTALDGVGEAVIVTGSQLERPGPVIEHVNAAFTRMTGYSAEEVVGQTPRILQGPLTDRTVLARLRSDLETREAFQGNTINYRKDGSTYTLHWHITPLRNEVGELTHWIALQREIRPGDQLDELAAGRTTRVREIMDQALAGLAQTAGTPADVSRVMEQLDQTARELQKQVRDTLALVRSIARRTAETEVAAADDAADLDSRIDALPRLKATARQKPPAGVDLERLVADELHPFELEREGRVCISGPSVNLLPRAAEVFGLAIHELTANAVKFGALSEGGGSVAVRWRLQPGSSETRLVFRWSERGGPEPTRLPVRRGFGLRLLEQILPGDLKGRSKLRFAPSGLLCRVDLPVSSRTLQIV</sequence>